<dbReference type="STRING" id="763034.HMPREF9446_02061"/>
<gene>
    <name evidence="1" type="ORF">HMPREF9446_02061</name>
</gene>
<organism evidence="1 2">
    <name type="scientific">Bacteroides fluxus YIT 12057</name>
    <dbReference type="NCBI Taxonomy" id="763034"/>
    <lineage>
        <taxon>Bacteria</taxon>
        <taxon>Pseudomonadati</taxon>
        <taxon>Bacteroidota</taxon>
        <taxon>Bacteroidia</taxon>
        <taxon>Bacteroidales</taxon>
        <taxon>Bacteroidaceae</taxon>
        <taxon>Bacteroides</taxon>
    </lineage>
</organism>
<dbReference type="Proteomes" id="UP000003416">
    <property type="component" value="Unassembled WGS sequence"/>
</dbReference>
<dbReference type="AlphaFoldDB" id="F3PTJ3"/>
<reference evidence="1 2" key="1">
    <citation type="submission" date="2011-02" db="EMBL/GenBank/DDBJ databases">
        <authorList>
            <person name="Weinstock G."/>
            <person name="Sodergren E."/>
            <person name="Clifton S."/>
            <person name="Fulton L."/>
            <person name="Fulton B."/>
            <person name="Courtney L."/>
            <person name="Fronick C."/>
            <person name="Harrison M."/>
            <person name="Strong C."/>
            <person name="Farmer C."/>
            <person name="Delahaunty K."/>
            <person name="Markovic C."/>
            <person name="Hall O."/>
            <person name="Minx P."/>
            <person name="Tomlinson C."/>
            <person name="Mitreva M."/>
            <person name="Hou S."/>
            <person name="Chen J."/>
            <person name="Wollam A."/>
            <person name="Pepin K.H."/>
            <person name="Johnson M."/>
            <person name="Bhonagiri V."/>
            <person name="Zhang X."/>
            <person name="Suruliraj S."/>
            <person name="Warren W."/>
            <person name="Chinwalla A."/>
            <person name="Mardis E.R."/>
            <person name="Wilson R.K."/>
        </authorList>
    </citation>
    <scope>NUCLEOTIDE SEQUENCE [LARGE SCALE GENOMIC DNA]</scope>
    <source>
        <strain evidence="1 2">YIT 12057</strain>
    </source>
</reference>
<keyword evidence="2" id="KW-1185">Reference proteome</keyword>
<sequence length="68" mass="7304">MEKFKFVELPKEEVLSEVELSFIEGAANCTNYVVCIGDGKQSNCGQYDDGQCSGGGCSPGLFCSSYSF</sequence>
<dbReference type="RefSeq" id="WP_009125326.1">
    <property type="nucleotide sequence ID" value="NZ_GL882633.1"/>
</dbReference>
<accession>F3PTJ3</accession>
<dbReference type="HOGENOM" id="CLU_2785174_0_0_10"/>
<evidence type="ECO:0000313" key="2">
    <source>
        <dbReference type="Proteomes" id="UP000003416"/>
    </source>
</evidence>
<name>F3PTJ3_9BACE</name>
<comment type="caution">
    <text evidence="1">The sequence shown here is derived from an EMBL/GenBank/DDBJ whole genome shotgun (WGS) entry which is preliminary data.</text>
</comment>
<proteinExistence type="predicted"/>
<protein>
    <submittedName>
        <fullName evidence="1">Uncharacterized protein</fullName>
    </submittedName>
</protein>
<evidence type="ECO:0000313" key="1">
    <source>
        <dbReference type="EMBL" id="EGF56918.1"/>
    </source>
</evidence>
<dbReference type="EMBL" id="AFBN01000036">
    <property type="protein sequence ID" value="EGF56918.1"/>
    <property type="molecule type" value="Genomic_DNA"/>
</dbReference>
<dbReference type="GeneID" id="86051361"/>